<dbReference type="GO" id="GO:0004222">
    <property type="term" value="F:metalloendopeptidase activity"/>
    <property type="evidence" value="ECO:0007669"/>
    <property type="project" value="InterPro"/>
</dbReference>
<dbReference type="InterPro" id="IPR024077">
    <property type="entry name" value="Neurolysin/TOP_dom2"/>
</dbReference>
<protein>
    <recommendedName>
        <fullName evidence="8">Peptidase M3A/M3B catalytic domain-containing protein</fullName>
    </recommendedName>
</protein>
<dbReference type="GO" id="GO:0006518">
    <property type="term" value="P:peptide metabolic process"/>
    <property type="evidence" value="ECO:0007669"/>
    <property type="project" value="TreeGrafter"/>
</dbReference>
<comment type="similarity">
    <text evidence="2">Belongs to the peptidase M3 family.</text>
</comment>
<evidence type="ECO:0000256" key="4">
    <source>
        <dbReference type="ARBA" id="ARBA00022723"/>
    </source>
</evidence>
<keyword evidence="3" id="KW-0645">Protease</keyword>
<keyword evidence="6" id="KW-0862">Zinc</keyword>
<feature type="domain" description="Peptidase M3A/M3B catalytic" evidence="8">
    <location>
        <begin position="255"/>
        <end position="703"/>
    </location>
</feature>
<gene>
    <name evidence="9" type="ORF">METZ01_LOCUS112572</name>
</gene>
<dbReference type="InterPro" id="IPR024079">
    <property type="entry name" value="MetalloPept_cat_dom_sf"/>
</dbReference>
<dbReference type="PANTHER" id="PTHR11804">
    <property type="entry name" value="PROTEASE M3 THIMET OLIGOPEPTIDASE-RELATED"/>
    <property type="match status" value="1"/>
</dbReference>
<dbReference type="FunFam" id="3.40.390.10:FF:000074">
    <property type="entry name" value="Metalloprotease"/>
    <property type="match status" value="1"/>
</dbReference>
<evidence type="ECO:0000259" key="8">
    <source>
        <dbReference type="Pfam" id="PF01432"/>
    </source>
</evidence>
<organism evidence="9">
    <name type="scientific">marine metagenome</name>
    <dbReference type="NCBI Taxonomy" id="408172"/>
    <lineage>
        <taxon>unclassified sequences</taxon>
        <taxon>metagenomes</taxon>
        <taxon>ecological metagenomes</taxon>
    </lineage>
</organism>
<keyword evidence="5" id="KW-0378">Hydrolase</keyword>
<dbReference type="Gene3D" id="3.40.390.10">
    <property type="entry name" value="Collagenase (Catalytic Domain)"/>
    <property type="match status" value="1"/>
</dbReference>
<dbReference type="AlphaFoldDB" id="A0A381X4Y5"/>
<dbReference type="EMBL" id="UINC01013905">
    <property type="protein sequence ID" value="SVA59718.1"/>
    <property type="molecule type" value="Genomic_DNA"/>
</dbReference>
<dbReference type="GO" id="GO:0006508">
    <property type="term" value="P:proteolysis"/>
    <property type="evidence" value="ECO:0007669"/>
    <property type="project" value="UniProtKB-KW"/>
</dbReference>
<evidence type="ECO:0000313" key="9">
    <source>
        <dbReference type="EMBL" id="SVA59718.1"/>
    </source>
</evidence>
<keyword evidence="7" id="KW-0482">Metalloprotease</keyword>
<reference evidence="9" key="1">
    <citation type="submission" date="2018-05" db="EMBL/GenBank/DDBJ databases">
        <authorList>
            <person name="Lanie J.A."/>
            <person name="Ng W.-L."/>
            <person name="Kazmierczak K.M."/>
            <person name="Andrzejewski T.M."/>
            <person name="Davidsen T.M."/>
            <person name="Wayne K.J."/>
            <person name="Tettelin H."/>
            <person name="Glass J.I."/>
            <person name="Rusch D."/>
            <person name="Podicherti R."/>
            <person name="Tsui H.-C.T."/>
            <person name="Winkler M.E."/>
        </authorList>
    </citation>
    <scope>NUCLEOTIDE SEQUENCE</scope>
</reference>
<sequence>MQMKIIVLSIVFIFINGCAPTSSNVYESPKSVGHPKKPLNNPLIVRFNAHNDFSSLQAEHVKSATDYALEYGDYMINRVITVPNNERTFENTLKIQDDSWAVMDRIINPIYLMGEVHTDPNIREACDSAIIKYSRWANDASLNEDLYNSVKSYSLSENAKELKGINKKYLYDTMRGYKRLGFDLKKERRDELKNIKNRLTKIGLEFNKNITDYTDTLVVDEEAMDGTPEWYKKSMYDSKSGKYKIDISRPSRTPFMRYSTSEEARKDLSRKYLNRGNKNLEVIPKMVLEHMNMAKILGYRSYAEYLLEDRMPKNPQTVWKFEEDLRNNLKSKAESEHNELLTLKKRIWGIDDNQINYWNMFFLENILTNEKYELNDEEIKQYFELNNVRDGMFKITQTMLGLRFNQIDDPSVWHPDVTMYEVYDTETDKKLGDFYLDLYPRENKYSHAAHFGISKGWQTEEGYQYPIAALVCNFPKPTIDRPSLLQHGPNGEVETFFHEFGHLLHGMVTDVPLYGYSGTSVDRDFVEAPSQIFENWIWEKESLKLFAKHYQTGSMIPDELLDRMLAAKNRSTGNDFSFQVFLGSLDLTLYDKWDPEEGESVLEISERLHKDILTWNETPNTTRIANFGHLNGYAASYYGYAWSRAMAQDMYSSFKKEGILNPKVGLRFRRQVLAPGGSKEPMDLVKDFLGRDPNSKALVESLGL</sequence>
<dbReference type="InterPro" id="IPR001567">
    <property type="entry name" value="Pept_M3A_M3B_dom"/>
</dbReference>
<evidence type="ECO:0000256" key="2">
    <source>
        <dbReference type="ARBA" id="ARBA00006040"/>
    </source>
</evidence>
<dbReference type="Gene3D" id="1.20.1050.40">
    <property type="entry name" value="Endopeptidase. Chain P, domain 1"/>
    <property type="match status" value="1"/>
</dbReference>
<evidence type="ECO:0000256" key="1">
    <source>
        <dbReference type="ARBA" id="ARBA00001947"/>
    </source>
</evidence>
<evidence type="ECO:0000256" key="5">
    <source>
        <dbReference type="ARBA" id="ARBA00022801"/>
    </source>
</evidence>
<keyword evidence="4" id="KW-0479">Metal-binding</keyword>
<dbReference type="InterPro" id="IPR024080">
    <property type="entry name" value="Neurolysin/TOP_N"/>
</dbReference>
<comment type="cofactor">
    <cofactor evidence="1">
        <name>Zn(2+)</name>
        <dbReference type="ChEBI" id="CHEBI:29105"/>
    </cofactor>
</comment>
<dbReference type="CDD" id="cd06455">
    <property type="entry name" value="M3A_TOP"/>
    <property type="match status" value="1"/>
</dbReference>
<dbReference type="InterPro" id="IPR045090">
    <property type="entry name" value="Pept_M3A_M3B"/>
</dbReference>
<dbReference type="SUPFAM" id="SSF55486">
    <property type="entry name" value="Metalloproteases ('zincins'), catalytic domain"/>
    <property type="match status" value="1"/>
</dbReference>
<dbReference type="PANTHER" id="PTHR11804:SF84">
    <property type="entry name" value="SACCHAROLYSIN"/>
    <property type="match status" value="1"/>
</dbReference>
<dbReference type="Gene3D" id="1.10.1370.10">
    <property type="entry name" value="Neurolysin, domain 3"/>
    <property type="match status" value="1"/>
</dbReference>
<accession>A0A381X4Y5</accession>
<proteinExistence type="inferred from homology"/>
<dbReference type="GO" id="GO:0046872">
    <property type="term" value="F:metal ion binding"/>
    <property type="evidence" value="ECO:0007669"/>
    <property type="project" value="UniProtKB-KW"/>
</dbReference>
<evidence type="ECO:0000256" key="3">
    <source>
        <dbReference type="ARBA" id="ARBA00022670"/>
    </source>
</evidence>
<evidence type="ECO:0000256" key="6">
    <source>
        <dbReference type="ARBA" id="ARBA00022833"/>
    </source>
</evidence>
<evidence type="ECO:0000256" key="7">
    <source>
        <dbReference type="ARBA" id="ARBA00023049"/>
    </source>
</evidence>
<name>A0A381X4Y5_9ZZZZ</name>
<dbReference type="Pfam" id="PF01432">
    <property type="entry name" value="Peptidase_M3"/>
    <property type="match status" value="1"/>
</dbReference>